<dbReference type="EC" id="4.1.1.111" evidence="4"/>
<sequence length="163" mass="18717">MTLTSLDKEIIKALQQDLPQTLNPYETLAQQLHLSEEALLEKVRLFQEKGLLRRLGAVVRHHQVGYTHNVMVVWQVPEHLTTATGHHMAARPEISHCYQRPTRPNWPFNLFTMIHGTSEAACLDFVQELAAETGIQHYQLLTSLRELKKTSMRYFCESPAATE</sequence>
<dbReference type="Pfam" id="PF22451">
    <property type="entry name" value="NirdL-like_HTH"/>
    <property type="match status" value="1"/>
</dbReference>
<feature type="domain" description="Siroheme decarboxylase AsnC-like ligand binding" evidence="6">
    <location>
        <begin position="63"/>
        <end position="148"/>
    </location>
</feature>
<dbReference type="PANTHER" id="PTHR43413:SF1">
    <property type="entry name" value="SIROHEME DECARBOXYLASE NIRL SUBUNIT"/>
    <property type="match status" value="1"/>
</dbReference>
<keyword evidence="1" id="KW-0456">Lyase</keyword>
<keyword evidence="9" id="KW-1185">Reference proteome</keyword>
<evidence type="ECO:0000256" key="4">
    <source>
        <dbReference type="ARBA" id="ARBA00023471"/>
    </source>
</evidence>
<dbReference type="InterPro" id="IPR036390">
    <property type="entry name" value="WH_DNA-bd_sf"/>
</dbReference>
<dbReference type="RefSeq" id="WP_343186589.1">
    <property type="nucleotide sequence ID" value="NZ_JBCITM010000014.1"/>
</dbReference>
<dbReference type="InterPro" id="IPR040523">
    <property type="entry name" value="AsnC_trans_reg2"/>
</dbReference>
<evidence type="ECO:0000256" key="5">
    <source>
        <dbReference type="ARBA" id="ARBA00048470"/>
    </source>
</evidence>
<reference evidence="8 9" key="1">
    <citation type="submission" date="2024-04" db="EMBL/GenBank/DDBJ databases">
        <title>Genome sequencing and metabolic network reconstruction of aminoacids and betaine degradation by Anoxynatronum sibiricum.</title>
        <authorList>
            <person name="Detkova E.N."/>
            <person name="Boltjanskaja Y.V."/>
            <person name="Mardanov A.V."/>
            <person name="Kevbrin V."/>
        </authorList>
    </citation>
    <scope>NUCLEOTIDE SEQUENCE [LARGE SCALE GENOMIC DNA]</scope>
    <source>
        <strain evidence="8 9">Z-7981</strain>
    </source>
</reference>
<dbReference type="Proteomes" id="UP001407405">
    <property type="component" value="Unassembled WGS sequence"/>
</dbReference>
<dbReference type="EMBL" id="JBCITM010000014">
    <property type="protein sequence ID" value="MEN1761289.1"/>
    <property type="molecule type" value="Genomic_DNA"/>
</dbReference>
<comment type="catalytic activity">
    <reaction evidence="5">
        <text>siroheme + 2 H(+) = 12,18-didecarboxysiroheme + 2 CO2</text>
        <dbReference type="Rhea" id="RHEA:19093"/>
        <dbReference type="ChEBI" id="CHEBI:15378"/>
        <dbReference type="ChEBI" id="CHEBI:16526"/>
        <dbReference type="ChEBI" id="CHEBI:60052"/>
        <dbReference type="ChEBI" id="CHEBI:140497"/>
        <dbReference type="EC" id="4.1.1.111"/>
    </reaction>
</comment>
<dbReference type="InterPro" id="IPR053953">
    <property type="entry name" value="NirdL-like_HTH"/>
</dbReference>
<comment type="caution">
    <text evidence="8">The sequence shown here is derived from an EMBL/GenBank/DDBJ whole genome shotgun (WGS) entry which is preliminary data.</text>
</comment>
<evidence type="ECO:0000256" key="3">
    <source>
        <dbReference type="ARBA" id="ARBA00023457"/>
    </source>
</evidence>
<comment type="pathway">
    <text evidence="2">Porphyrin-containing compound metabolism.</text>
</comment>
<organism evidence="8 9">
    <name type="scientific">Anoxynatronum sibiricum</name>
    <dbReference type="NCBI Taxonomy" id="210623"/>
    <lineage>
        <taxon>Bacteria</taxon>
        <taxon>Bacillati</taxon>
        <taxon>Bacillota</taxon>
        <taxon>Clostridia</taxon>
        <taxon>Eubacteriales</taxon>
        <taxon>Clostridiaceae</taxon>
        <taxon>Anoxynatronum</taxon>
    </lineage>
</organism>
<dbReference type="PANTHER" id="PTHR43413">
    <property type="entry name" value="TRANSCRIPTIONAL REGULATOR, ASNC FAMILY"/>
    <property type="match status" value="1"/>
</dbReference>
<evidence type="ECO:0000313" key="8">
    <source>
        <dbReference type="EMBL" id="MEN1761289.1"/>
    </source>
</evidence>
<dbReference type="Pfam" id="PF17805">
    <property type="entry name" value="AsnC_trans_reg2"/>
    <property type="match status" value="1"/>
</dbReference>
<protein>
    <recommendedName>
        <fullName evidence="4">siroheme decarboxylase</fullName>
        <ecNumber evidence="4">4.1.1.111</ecNumber>
    </recommendedName>
</protein>
<evidence type="ECO:0000313" key="9">
    <source>
        <dbReference type="Proteomes" id="UP001407405"/>
    </source>
</evidence>
<gene>
    <name evidence="8" type="ORF">AAIG11_12425</name>
</gene>
<proteinExistence type="inferred from homology"/>
<name>A0ABU9VVU7_9CLOT</name>
<feature type="domain" description="Siroheme decarboxylase NirL-like HTH" evidence="7">
    <location>
        <begin position="7"/>
        <end position="53"/>
    </location>
</feature>
<evidence type="ECO:0000256" key="1">
    <source>
        <dbReference type="ARBA" id="ARBA00023239"/>
    </source>
</evidence>
<accession>A0ABU9VVU7</accession>
<dbReference type="SUPFAM" id="SSF46785">
    <property type="entry name" value="Winged helix' DNA-binding domain"/>
    <property type="match status" value="1"/>
</dbReference>
<dbReference type="InterPro" id="IPR050684">
    <property type="entry name" value="HTH-Siroheme_Decarb"/>
</dbReference>
<comment type="similarity">
    <text evidence="3">Belongs to the Ahb/Nir family.</text>
</comment>
<evidence type="ECO:0000259" key="6">
    <source>
        <dbReference type="Pfam" id="PF17805"/>
    </source>
</evidence>
<dbReference type="Gene3D" id="3.30.70.3460">
    <property type="match status" value="1"/>
</dbReference>
<evidence type="ECO:0000259" key="7">
    <source>
        <dbReference type="Pfam" id="PF22451"/>
    </source>
</evidence>
<evidence type="ECO:0000256" key="2">
    <source>
        <dbReference type="ARBA" id="ARBA00023444"/>
    </source>
</evidence>